<dbReference type="PANTHER" id="PTHR11142:SF0">
    <property type="entry name" value="TRNA PSEUDOURIDINE SYNTHASE-LIKE 1"/>
    <property type="match status" value="1"/>
</dbReference>
<dbReference type="Pfam" id="PF01416">
    <property type="entry name" value="PseudoU_synth_1"/>
    <property type="match status" value="1"/>
</dbReference>
<comment type="function">
    <text evidence="4">Formation of pseudouridine at positions 38, 39 and 40 in the anticodon stem and loop of transfer RNAs.</text>
</comment>
<name>A0A1N7M581_9BACT</name>
<gene>
    <name evidence="4" type="primary">truA</name>
    <name evidence="9" type="ORF">SAMN05421761_105109</name>
</gene>
<evidence type="ECO:0000256" key="4">
    <source>
        <dbReference type="HAMAP-Rule" id="MF_00171"/>
    </source>
</evidence>
<evidence type="ECO:0000313" key="10">
    <source>
        <dbReference type="Proteomes" id="UP000186026"/>
    </source>
</evidence>
<protein>
    <recommendedName>
        <fullName evidence="4">tRNA pseudouridine synthase A</fullName>
        <ecNumber evidence="4">5.4.99.12</ecNumber>
    </recommendedName>
    <alternativeName>
        <fullName evidence="4">tRNA pseudouridine(38-40) synthase</fullName>
    </alternativeName>
    <alternativeName>
        <fullName evidence="4">tRNA pseudouridylate synthase I</fullName>
    </alternativeName>
    <alternativeName>
        <fullName evidence="4">tRNA-uridine isomerase I</fullName>
    </alternativeName>
</protein>
<dbReference type="Gene3D" id="3.30.70.660">
    <property type="entry name" value="Pseudouridine synthase I, catalytic domain, C-terminal subdomain"/>
    <property type="match status" value="1"/>
</dbReference>
<dbReference type="Gene3D" id="3.30.70.580">
    <property type="entry name" value="Pseudouridine synthase I, catalytic domain, N-terminal subdomain"/>
    <property type="match status" value="1"/>
</dbReference>
<dbReference type="EC" id="5.4.99.12" evidence="4"/>
<evidence type="ECO:0000256" key="7">
    <source>
        <dbReference type="RuleBase" id="RU003792"/>
    </source>
</evidence>
<comment type="caution">
    <text evidence="4">Lacks conserved residue(s) required for the propagation of feature annotation.</text>
</comment>
<sequence>MQNKPFTYLFYIQYLGLRYHGWQRQPGLKTIQGRLERVIKYVLGHEEFNILSAGRTDSGVSCHRGAFELFNMTEIELESFITQVNENLPDDIRLLEGQRVSLDFNIIQDVTAKEYRYYFAVGEKFHPFAAGSLTFFQGNVDIARMKSSARLFIGAHDFRRFCAKQKQSDNYRREIFESEILEDSLILADGSEACRYCYRVKGKGFLMHQVRLMMGSLLGIGRGEITENDILEAFQSQDQSPFCGKVPANGLVLYGVEFLKQSN</sequence>
<evidence type="ECO:0000256" key="1">
    <source>
        <dbReference type="ARBA" id="ARBA00009375"/>
    </source>
</evidence>
<dbReference type="Proteomes" id="UP000186026">
    <property type="component" value="Unassembled WGS sequence"/>
</dbReference>
<evidence type="ECO:0000256" key="2">
    <source>
        <dbReference type="ARBA" id="ARBA00022694"/>
    </source>
</evidence>
<dbReference type="STRING" id="529505.SAMN05421761_105109"/>
<keyword evidence="10" id="KW-1185">Reference proteome</keyword>
<dbReference type="GO" id="GO:0160147">
    <property type="term" value="F:tRNA pseudouridine(38-40) synthase activity"/>
    <property type="evidence" value="ECO:0007669"/>
    <property type="project" value="UniProtKB-EC"/>
</dbReference>
<evidence type="ECO:0000313" key="9">
    <source>
        <dbReference type="EMBL" id="SIS81275.1"/>
    </source>
</evidence>
<evidence type="ECO:0000259" key="8">
    <source>
        <dbReference type="Pfam" id="PF01416"/>
    </source>
</evidence>
<keyword evidence="3 4" id="KW-0413">Isomerase</keyword>
<dbReference type="InterPro" id="IPR020094">
    <property type="entry name" value="TruA/RsuA/RluB/E/F_N"/>
</dbReference>
<dbReference type="AlphaFoldDB" id="A0A1N7M581"/>
<dbReference type="OrthoDB" id="9811823at2"/>
<evidence type="ECO:0000256" key="6">
    <source>
        <dbReference type="PIRSR" id="PIRSR001430-2"/>
    </source>
</evidence>
<dbReference type="EMBL" id="FTOP01000005">
    <property type="protein sequence ID" value="SIS81275.1"/>
    <property type="molecule type" value="Genomic_DNA"/>
</dbReference>
<keyword evidence="2 4" id="KW-0819">tRNA processing</keyword>
<dbReference type="NCBIfam" id="TIGR00071">
    <property type="entry name" value="hisT_truA"/>
    <property type="match status" value="1"/>
</dbReference>
<dbReference type="SUPFAM" id="SSF55120">
    <property type="entry name" value="Pseudouridine synthase"/>
    <property type="match status" value="1"/>
</dbReference>
<evidence type="ECO:0000256" key="3">
    <source>
        <dbReference type="ARBA" id="ARBA00023235"/>
    </source>
</evidence>
<dbReference type="InterPro" id="IPR020103">
    <property type="entry name" value="PsdUridine_synth_cat_dom_sf"/>
</dbReference>
<evidence type="ECO:0000256" key="5">
    <source>
        <dbReference type="PIRSR" id="PIRSR001430-1"/>
    </source>
</evidence>
<dbReference type="InterPro" id="IPR001406">
    <property type="entry name" value="PsdUridine_synth_TruA"/>
</dbReference>
<dbReference type="InterPro" id="IPR020097">
    <property type="entry name" value="PsdUridine_synth_TruA_a/b_dom"/>
</dbReference>
<accession>A0A1N7M581</accession>
<dbReference type="GO" id="GO:0031119">
    <property type="term" value="P:tRNA pseudouridine synthesis"/>
    <property type="evidence" value="ECO:0007669"/>
    <property type="project" value="UniProtKB-UniRule"/>
</dbReference>
<dbReference type="PIRSF" id="PIRSF001430">
    <property type="entry name" value="tRNA_psdUrid_synth"/>
    <property type="match status" value="1"/>
</dbReference>
<proteinExistence type="inferred from homology"/>
<comment type="similarity">
    <text evidence="1 4 7">Belongs to the tRNA pseudouridine synthase TruA family.</text>
</comment>
<comment type="subunit">
    <text evidence="4">Homodimer.</text>
</comment>
<dbReference type="HAMAP" id="MF_00171">
    <property type="entry name" value="TruA"/>
    <property type="match status" value="1"/>
</dbReference>
<organism evidence="9 10">
    <name type="scientific">Belliella pelovolcani</name>
    <dbReference type="NCBI Taxonomy" id="529505"/>
    <lineage>
        <taxon>Bacteria</taxon>
        <taxon>Pseudomonadati</taxon>
        <taxon>Bacteroidota</taxon>
        <taxon>Cytophagia</taxon>
        <taxon>Cytophagales</taxon>
        <taxon>Cyclobacteriaceae</taxon>
        <taxon>Belliella</taxon>
    </lineage>
</organism>
<feature type="domain" description="Pseudouridine synthase I TruA alpha/beta" evidence="8">
    <location>
        <begin position="149"/>
        <end position="258"/>
    </location>
</feature>
<dbReference type="PANTHER" id="PTHR11142">
    <property type="entry name" value="PSEUDOURIDYLATE SYNTHASE"/>
    <property type="match status" value="1"/>
</dbReference>
<comment type="catalytic activity">
    <reaction evidence="4 7">
        <text>uridine(38/39/40) in tRNA = pseudouridine(38/39/40) in tRNA</text>
        <dbReference type="Rhea" id="RHEA:22376"/>
        <dbReference type="Rhea" id="RHEA-COMP:10085"/>
        <dbReference type="Rhea" id="RHEA-COMP:10087"/>
        <dbReference type="ChEBI" id="CHEBI:65314"/>
        <dbReference type="ChEBI" id="CHEBI:65315"/>
        <dbReference type="EC" id="5.4.99.12"/>
    </reaction>
</comment>
<reference evidence="10" key="1">
    <citation type="submission" date="2017-01" db="EMBL/GenBank/DDBJ databases">
        <authorList>
            <person name="Varghese N."/>
            <person name="Submissions S."/>
        </authorList>
    </citation>
    <scope>NUCLEOTIDE SEQUENCE [LARGE SCALE GENOMIC DNA]</scope>
    <source>
        <strain evidence="10">DSM 46698</strain>
    </source>
</reference>
<dbReference type="GO" id="GO:0003723">
    <property type="term" value="F:RNA binding"/>
    <property type="evidence" value="ECO:0007669"/>
    <property type="project" value="InterPro"/>
</dbReference>
<dbReference type="RefSeq" id="WP_076500139.1">
    <property type="nucleotide sequence ID" value="NZ_FTOP01000005.1"/>
</dbReference>
<feature type="active site" description="Nucleophile" evidence="4 5">
    <location>
        <position position="57"/>
    </location>
</feature>
<feature type="binding site" evidence="4 6">
    <location>
        <position position="115"/>
    </location>
    <ligand>
        <name>substrate</name>
    </ligand>
</feature>
<dbReference type="InterPro" id="IPR020095">
    <property type="entry name" value="PsdUridine_synth_TruA_C"/>
</dbReference>